<keyword evidence="7" id="KW-0067">ATP-binding</keyword>
<dbReference type="Gene3D" id="3.30.565.10">
    <property type="entry name" value="Histidine kinase-like ATPase, C-terminal domain"/>
    <property type="match status" value="1"/>
</dbReference>
<dbReference type="CDD" id="cd16917">
    <property type="entry name" value="HATPase_UhpB-NarQ-NarX-like"/>
    <property type="match status" value="1"/>
</dbReference>
<dbReference type="GO" id="GO:0016301">
    <property type="term" value="F:kinase activity"/>
    <property type="evidence" value="ECO:0007669"/>
    <property type="project" value="UniProtKB-KW"/>
</dbReference>
<dbReference type="SUPFAM" id="SSF55874">
    <property type="entry name" value="ATPase domain of HSP90 chaperone/DNA topoisomerase II/histidine kinase"/>
    <property type="match status" value="1"/>
</dbReference>
<organism evidence="11 12">
    <name type="scientific">Gordonia jacobaea</name>
    <dbReference type="NCBI Taxonomy" id="122202"/>
    <lineage>
        <taxon>Bacteria</taxon>
        <taxon>Bacillati</taxon>
        <taxon>Actinomycetota</taxon>
        <taxon>Actinomycetes</taxon>
        <taxon>Mycobacteriales</taxon>
        <taxon>Gordoniaceae</taxon>
        <taxon>Gordonia</taxon>
    </lineage>
</organism>
<dbReference type="EC" id="2.7.13.3" evidence="2"/>
<feature type="transmembrane region" description="Helical" evidence="9">
    <location>
        <begin position="137"/>
        <end position="155"/>
    </location>
</feature>
<comment type="caution">
    <text evidence="11">The sequence shown here is derived from an EMBL/GenBank/DDBJ whole genome shotgun (WGS) entry which is preliminary data.</text>
</comment>
<proteinExistence type="predicted"/>
<dbReference type="EMBL" id="LDTZ01000028">
    <property type="protein sequence ID" value="KNA89287.1"/>
    <property type="molecule type" value="Genomic_DNA"/>
</dbReference>
<gene>
    <name evidence="11" type="ORF">ABW18_21755</name>
</gene>
<feature type="transmembrane region" description="Helical" evidence="9">
    <location>
        <begin position="107"/>
        <end position="130"/>
    </location>
</feature>
<feature type="transmembrane region" description="Helical" evidence="9">
    <location>
        <begin position="18"/>
        <end position="38"/>
    </location>
</feature>
<feature type="domain" description="Signal transduction histidine kinase subgroup 3 dimerisation and phosphoacceptor" evidence="10">
    <location>
        <begin position="187"/>
        <end position="250"/>
    </location>
</feature>
<keyword evidence="8" id="KW-0902">Two-component regulatory system</keyword>
<dbReference type="Proteomes" id="UP000037247">
    <property type="component" value="Unassembled WGS sequence"/>
</dbReference>
<protein>
    <recommendedName>
        <fullName evidence="2">histidine kinase</fullName>
        <ecNumber evidence="2">2.7.13.3</ecNumber>
    </recommendedName>
</protein>
<evidence type="ECO:0000259" key="10">
    <source>
        <dbReference type="Pfam" id="PF07730"/>
    </source>
</evidence>
<evidence type="ECO:0000313" key="11">
    <source>
        <dbReference type="EMBL" id="KNA89287.1"/>
    </source>
</evidence>
<dbReference type="RefSeq" id="WP_049701032.1">
    <property type="nucleotide sequence ID" value="NZ_JAQDQF010000001.1"/>
</dbReference>
<dbReference type="PANTHER" id="PTHR24421:SF10">
    <property type="entry name" value="NITRATE_NITRITE SENSOR PROTEIN NARQ"/>
    <property type="match status" value="1"/>
</dbReference>
<dbReference type="InterPro" id="IPR050482">
    <property type="entry name" value="Sensor_HK_TwoCompSys"/>
</dbReference>
<sequence length="385" mass="40970">MPEPGLVAVRKSLERQSLLVALFAAVIDAMLFISSGIFSAAPTAALTMTITLVAADLCLALRPSTTAAVAYIQVITRILACLLLSHYELAAGIGNVGVLVAGYRAGAWLPARASATVLPVLMAGVATAAYLNGSADVWWMVPAIAVSNALIPWLVGRYTAAGGAYVTKLEMQRKSDHAALAKALADEREAIARDLHDVISHHVSAIGIHAGAARMTLGSNIEASERSLRAVETSSQAAMKDLRLQLDILHGRDDAGEVQPGLANIPELVESVGRAGLSVDINLPRGLVTLPKSLDVIVYRIVQELLTNALRHGDGSACLKVRRDRSRIVIDESNPIAAEVYTGDSLHRGLDGMRRRAELFDGRVECGADESGRWRTLVEIPVSTR</sequence>
<evidence type="ECO:0000256" key="8">
    <source>
        <dbReference type="ARBA" id="ARBA00023012"/>
    </source>
</evidence>
<evidence type="ECO:0000313" key="12">
    <source>
        <dbReference type="Proteomes" id="UP000037247"/>
    </source>
</evidence>
<dbReference type="InterPro" id="IPR036890">
    <property type="entry name" value="HATPase_C_sf"/>
</dbReference>
<evidence type="ECO:0000256" key="2">
    <source>
        <dbReference type="ARBA" id="ARBA00012438"/>
    </source>
</evidence>
<evidence type="ECO:0000256" key="7">
    <source>
        <dbReference type="ARBA" id="ARBA00022840"/>
    </source>
</evidence>
<keyword evidence="9" id="KW-0472">Membrane</keyword>
<evidence type="ECO:0000256" key="6">
    <source>
        <dbReference type="ARBA" id="ARBA00022777"/>
    </source>
</evidence>
<evidence type="ECO:0000256" key="3">
    <source>
        <dbReference type="ARBA" id="ARBA00022553"/>
    </source>
</evidence>
<evidence type="ECO:0000256" key="4">
    <source>
        <dbReference type="ARBA" id="ARBA00022679"/>
    </source>
</evidence>
<evidence type="ECO:0000256" key="5">
    <source>
        <dbReference type="ARBA" id="ARBA00022741"/>
    </source>
</evidence>
<comment type="catalytic activity">
    <reaction evidence="1">
        <text>ATP + protein L-histidine = ADP + protein N-phospho-L-histidine.</text>
        <dbReference type="EC" id="2.7.13.3"/>
    </reaction>
</comment>
<keyword evidence="9" id="KW-0812">Transmembrane</keyword>
<keyword evidence="5" id="KW-0547">Nucleotide-binding</keyword>
<dbReference type="PANTHER" id="PTHR24421">
    <property type="entry name" value="NITRATE/NITRITE SENSOR PROTEIN NARX-RELATED"/>
    <property type="match status" value="1"/>
</dbReference>
<dbReference type="Gene3D" id="1.20.5.1930">
    <property type="match status" value="1"/>
</dbReference>
<evidence type="ECO:0000256" key="1">
    <source>
        <dbReference type="ARBA" id="ARBA00000085"/>
    </source>
</evidence>
<accession>A0ABR5I6N2</accession>
<name>A0ABR5I6N2_9ACTN</name>
<keyword evidence="9" id="KW-1133">Transmembrane helix</keyword>
<keyword evidence="3" id="KW-0597">Phosphoprotein</keyword>
<evidence type="ECO:0000256" key="9">
    <source>
        <dbReference type="SAM" id="Phobius"/>
    </source>
</evidence>
<keyword evidence="6 11" id="KW-0418">Kinase</keyword>
<keyword evidence="4" id="KW-0808">Transferase</keyword>
<feature type="transmembrane region" description="Helical" evidence="9">
    <location>
        <begin position="44"/>
        <end position="61"/>
    </location>
</feature>
<reference evidence="11 12" key="1">
    <citation type="submission" date="2015-05" db="EMBL/GenBank/DDBJ databases">
        <title>Draft genome sequence of the bacterium Gordonia jacobaea a new member of the Gordonia genus.</title>
        <authorList>
            <person name="Jimenez-Galisteo G."/>
            <person name="Dominguez A."/>
            <person name="Munoz E."/>
            <person name="Vinas M."/>
        </authorList>
    </citation>
    <scope>NUCLEOTIDE SEQUENCE [LARGE SCALE GENOMIC DNA]</scope>
    <source>
        <strain evidence="12">mv1</strain>
    </source>
</reference>
<dbReference type="InterPro" id="IPR011712">
    <property type="entry name" value="Sig_transdc_His_kin_sub3_dim/P"/>
</dbReference>
<dbReference type="Pfam" id="PF07730">
    <property type="entry name" value="HisKA_3"/>
    <property type="match status" value="1"/>
</dbReference>
<keyword evidence="12" id="KW-1185">Reference proteome</keyword>